<evidence type="ECO:0000256" key="1">
    <source>
        <dbReference type="SAM" id="SignalP"/>
    </source>
</evidence>
<protein>
    <recommendedName>
        <fullName evidence="4">Lipoprotein SmpA/OmlA domain-containing protein</fullName>
    </recommendedName>
</protein>
<dbReference type="Proteomes" id="UP000281028">
    <property type="component" value="Unassembled WGS sequence"/>
</dbReference>
<name>A0A9Q5D3T9_9BACT</name>
<evidence type="ECO:0008006" key="4">
    <source>
        <dbReference type="Google" id="ProtNLM"/>
    </source>
</evidence>
<accession>A0A9Q5D3T9</accession>
<gene>
    <name evidence="2" type="ORF">ECE50_002760</name>
</gene>
<organism evidence="2 3">
    <name type="scientific">Chitinophaga solisilvae</name>
    <dbReference type="NCBI Taxonomy" id="1233460"/>
    <lineage>
        <taxon>Bacteria</taxon>
        <taxon>Pseudomonadati</taxon>
        <taxon>Bacteroidota</taxon>
        <taxon>Chitinophagia</taxon>
        <taxon>Chitinophagales</taxon>
        <taxon>Chitinophagaceae</taxon>
        <taxon>Chitinophaga</taxon>
    </lineage>
</organism>
<evidence type="ECO:0000313" key="2">
    <source>
        <dbReference type="EMBL" id="NSL85735.1"/>
    </source>
</evidence>
<dbReference type="OrthoDB" id="1453008at2"/>
<dbReference type="AlphaFoldDB" id="A0A9Q5D3T9"/>
<reference evidence="2" key="1">
    <citation type="submission" date="2020-05" db="EMBL/GenBank/DDBJ databases">
        <title>Chitinophaga laudate sp. nov., isolated from a tropical peat swamp.</title>
        <authorList>
            <person name="Goh C.B.S."/>
            <person name="Lee M.S."/>
            <person name="Parimannan S."/>
            <person name="Pasbakhsh P."/>
            <person name="Yule C.M."/>
            <person name="Rajandas H."/>
            <person name="Loke S."/>
            <person name="Croft L."/>
            <person name="Tan J.B.L."/>
        </authorList>
    </citation>
    <scope>NUCLEOTIDE SEQUENCE</scope>
    <source>
        <strain evidence="2">Mgbs1</strain>
    </source>
</reference>
<keyword evidence="3" id="KW-1185">Reference proteome</keyword>
<keyword evidence="1" id="KW-0732">Signal</keyword>
<comment type="caution">
    <text evidence="2">The sequence shown here is derived from an EMBL/GenBank/DDBJ whole genome shotgun (WGS) entry which is preliminary data.</text>
</comment>
<feature type="signal peptide" evidence="1">
    <location>
        <begin position="1"/>
        <end position="20"/>
    </location>
</feature>
<dbReference type="EMBL" id="RIAR02000001">
    <property type="protein sequence ID" value="NSL85735.1"/>
    <property type="molecule type" value="Genomic_DNA"/>
</dbReference>
<evidence type="ECO:0000313" key="3">
    <source>
        <dbReference type="Proteomes" id="UP000281028"/>
    </source>
</evidence>
<feature type="chain" id="PRO_5040243939" description="Lipoprotein SmpA/OmlA domain-containing protein" evidence="1">
    <location>
        <begin position="21"/>
        <end position="111"/>
    </location>
</feature>
<sequence>MSAYRMMFFLTAFLFLLSCAAARRTSKFTAESLKPGITKEEVVRKFGKPYKESFFYDEQKVLHEKLYYKETHFNSRWYEINNILNFVNARFVSLEQGEEKMLYQDEVIIKK</sequence>
<dbReference type="RefSeq" id="WP_127035493.1">
    <property type="nucleotide sequence ID" value="NZ_JAABOK010000008.1"/>
</dbReference>
<dbReference type="PROSITE" id="PS51257">
    <property type="entry name" value="PROKAR_LIPOPROTEIN"/>
    <property type="match status" value="1"/>
</dbReference>
<proteinExistence type="predicted"/>